<evidence type="ECO:0000259" key="2">
    <source>
        <dbReference type="Pfam" id="PF24016"/>
    </source>
</evidence>
<keyword evidence="4" id="KW-1185">Reference proteome</keyword>
<gene>
    <name evidence="3" type="ORF">D9611_001114</name>
</gene>
<feature type="region of interest" description="Disordered" evidence="1">
    <location>
        <begin position="419"/>
        <end position="448"/>
    </location>
</feature>
<reference evidence="3 4" key="1">
    <citation type="journal article" date="2020" name="ISME J.">
        <title>Uncovering the hidden diversity of litter-decomposition mechanisms in mushroom-forming fungi.</title>
        <authorList>
            <person name="Floudas D."/>
            <person name="Bentzer J."/>
            <person name="Ahren D."/>
            <person name="Johansson T."/>
            <person name="Persson P."/>
            <person name="Tunlid A."/>
        </authorList>
    </citation>
    <scope>NUCLEOTIDE SEQUENCE [LARGE SCALE GENOMIC DNA]</scope>
    <source>
        <strain evidence="3 4">CBS 175.51</strain>
    </source>
</reference>
<organism evidence="3 4">
    <name type="scientific">Ephemerocybe angulata</name>
    <dbReference type="NCBI Taxonomy" id="980116"/>
    <lineage>
        <taxon>Eukaryota</taxon>
        <taxon>Fungi</taxon>
        <taxon>Dikarya</taxon>
        <taxon>Basidiomycota</taxon>
        <taxon>Agaricomycotina</taxon>
        <taxon>Agaricomycetes</taxon>
        <taxon>Agaricomycetidae</taxon>
        <taxon>Agaricales</taxon>
        <taxon>Agaricineae</taxon>
        <taxon>Psathyrellaceae</taxon>
        <taxon>Ephemerocybe</taxon>
    </lineage>
</organism>
<protein>
    <recommendedName>
        <fullName evidence="2">DUF7330 domain-containing protein</fullName>
    </recommendedName>
</protein>
<comment type="caution">
    <text evidence="3">The sequence shown here is derived from an EMBL/GenBank/DDBJ whole genome shotgun (WGS) entry which is preliminary data.</text>
</comment>
<evidence type="ECO:0000256" key="1">
    <source>
        <dbReference type="SAM" id="MobiDB-lite"/>
    </source>
</evidence>
<dbReference type="InterPro" id="IPR055754">
    <property type="entry name" value="DUF7330"/>
</dbReference>
<accession>A0A8H5FMH1</accession>
<proteinExistence type="predicted"/>
<dbReference type="AlphaFoldDB" id="A0A8H5FMH1"/>
<feature type="domain" description="DUF7330" evidence="2">
    <location>
        <begin position="288"/>
        <end position="421"/>
    </location>
</feature>
<name>A0A8H5FMH1_9AGAR</name>
<feature type="compositionally biased region" description="Polar residues" evidence="1">
    <location>
        <begin position="434"/>
        <end position="448"/>
    </location>
</feature>
<dbReference type="Proteomes" id="UP000541558">
    <property type="component" value="Unassembled WGS sequence"/>
</dbReference>
<evidence type="ECO:0000313" key="3">
    <source>
        <dbReference type="EMBL" id="KAF5341863.1"/>
    </source>
</evidence>
<dbReference type="OrthoDB" id="5570013at2759"/>
<dbReference type="Pfam" id="PF24016">
    <property type="entry name" value="DUF7330"/>
    <property type="match status" value="1"/>
</dbReference>
<dbReference type="EMBL" id="JAACJK010000001">
    <property type="protein sequence ID" value="KAF5341863.1"/>
    <property type="molecule type" value="Genomic_DNA"/>
</dbReference>
<sequence>MEQVSQQTRIYILIGTYFTVALRSLFDALREGRFKGTVSTVRIWYAKRKWKRWSTQSQKPKGQSGNARHRMAAAVNGGSIKVPREMIEGRGITDTIPTTTTTTTTTVTTIAFKSISLRRKDVSPPRSDIQRFASTLSFDGDLTVISSADQDRSTLSILVVIEYYDESALNLFRVCAMSRRSGEMGVGVFTPADLCRCAGCLRSVRVKTTIILPRGEHLSPLWIKELETDVDNTDIAVDVDKDYLCFDSLKLCATNGDVSSTAPMCMTEGFVETESGDISGTFIATKNLAIKTSNGSVEGRYISSGSLDISTTNGPIQEATFVLENKDASKANELRLETSNGPIEADIYLEGDTGNPMYEVTARTSSGALDMSIKAMPVDSTLTFSGKTSNDSAYLSLPAAYEGSFNVKTSSDRIDLVKSTRTDPKGAGRKRVWRNSSPGSRKTNVSGSAYWSDGRGELDIVNGSVTLSTSNGKATLEI</sequence>
<evidence type="ECO:0000313" key="4">
    <source>
        <dbReference type="Proteomes" id="UP000541558"/>
    </source>
</evidence>